<reference evidence="1" key="1">
    <citation type="submission" date="2022-03" db="EMBL/GenBank/DDBJ databases">
        <authorList>
            <person name="Martin C."/>
        </authorList>
    </citation>
    <scope>NUCLEOTIDE SEQUENCE</scope>
</reference>
<comment type="caution">
    <text evidence="1">The sequence shown here is derived from an EMBL/GenBank/DDBJ whole genome shotgun (WGS) entry which is preliminary data.</text>
</comment>
<accession>A0A8S4NIU2</accession>
<keyword evidence="2" id="KW-1185">Reference proteome</keyword>
<proteinExistence type="predicted"/>
<feature type="non-terminal residue" evidence="1">
    <location>
        <position position="1"/>
    </location>
</feature>
<organism evidence="1 2">
    <name type="scientific">Owenia fusiformis</name>
    <name type="common">Polychaete worm</name>
    <dbReference type="NCBI Taxonomy" id="6347"/>
    <lineage>
        <taxon>Eukaryota</taxon>
        <taxon>Metazoa</taxon>
        <taxon>Spiralia</taxon>
        <taxon>Lophotrochozoa</taxon>
        <taxon>Annelida</taxon>
        <taxon>Polychaeta</taxon>
        <taxon>Sedentaria</taxon>
        <taxon>Canalipalpata</taxon>
        <taxon>Sabellida</taxon>
        <taxon>Oweniida</taxon>
        <taxon>Oweniidae</taxon>
        <taxon>Owenia</taxon>
    </lineage>
</organism>
<sequence>FDDVDCQGGNGFLPVSVLGNTYKDCIFIVCDGLDADPRRHKYPLSCDNGYQVSTHLNDITKRDIFFPNACKGLTVPDCLAIYFYTYFCVIETSTTDNIACGPTFQELKGEGTYDQDSVDECIAKLEIQRNIEQDNLTKTFDRLIGEC</sequence>
<name>A0A8S4NIU2_OWEFU</name>
<protein>
    <submittedName>
        <fullName evidence="1">Uncharacterized protein</fullName>
    </submittedName>
</protein>
<evidence type="ECO:0000313" key="1">
    <source>
        <dbReference type="EMBL" id="CAH1780717.1"/>
    </source>
</evidence>
<dbReference type="EMBL" id="CAIIXF020000004">
    <property type="protein sequence ID" value="CAH1780717.1"/>
    <property type="molecule type" value="Genomic_DNA"/>
</dbReference>
<dbReference type="Proteomes" id="UP000749559">
    <property type="component" value="Unassembled WGS sequence"/>
</dbReference>
<dbReference type="AlphaFoldDB" id="A0A8S4NIU2"/>
<evidence type="ECO:0000313" key="2">
    <source>
        <dbReference type="Proteomes" id="UP000749559"/>
    </source>
</evidence>
<gene>
    <name evidence="1" type="ORF">OFUS_LOCUS7371</name>
</gene>